<sequence>MYTLVEADKVLVRVTKECTRWRYVESDRPGAHEGLNPPTLTMPIDCVGYPRHELCLDALNLDGGSFCSNAAR</sequence>
<accession>A0ABP1Z360</accession>
<organism evidence="1 2">
    <name type="scientific">Thiomonas arsenitoxydans (strain DSM 22701 / CIP 110005 / 3As)</name>
    <dbReference type="NCBI Taxonomy" id="426114"/>
    <lineage>
        <taxon>Bacteria</taxon>
        <taxon>Pseudomonadati</taxon>
        <taxon>Pseudomonadota</taxon>
        <taxon>Betaproteobacteria</taxon>
        <taxon>Burkholderiales</taxon>
        <taxon>Thiomonas</taxon>
    </lineage>
</organism>
<evidence type="ECO:0000313" key="1">
    <source>
        <dbReference type="EMBL" id="CQR28220.1"/>
    </source>
</evidence>
<protein>
    <submittedName>
        <fullName evidence="1">Uncharacterized protein</fullName>
    </submittedName>
</protein>
<evidence type="ECO:0000313" key="2">
    <source>
        <dbReference type="Proteomes" id="UP000078599"/>
    </source>
</evidence>
<dbReference type="Proteomes" id="UP000078599">
    <property type="component" value="Unassembled WGS sequence"/>
</dbReference>
<proteinExistence type="predicted"/>
<gene>
    <name evidence="1" type="ORF">THICB1_110366</name>
</gene>
<reference evidence="1 2" key="1">
    <citation type="submission" date="2015-03" db="EMBL/GenBank/DDBJ databases">
        <authorList>
            <person name="Regsiter A."/>
            <person name="william w."/>
        </authorList>
    </citation>
    <scope>NUCLEOTIDE SEQUENCE [LARGE SCALE GENOMIC DNA]</scope>
    <source>
        <strain evidence="1 2">CB1</strain>
    </source>
</reference>
<keyword evidence="2" id="KW-1185">Reference proteome</keyword>
<comment type="caution">
    <text evidence="1">The sequence shown here is derived from an EMBL/GenBank/DDBJ whole genome shotgun (WGS) entry which is preliminary data.</text>
</comment>
<name>A0ABP1Z360_THIA3</name>
<dbReference type="EMBL" id="CTRI01000003">
    <property type="protein sequence ID" value="CQR28220.1"/>
    <property type="molecule type" value="Genomic_DNA"/>
</dbReference>